<protein>
    <submittedName>
        <fullName evidence="2">Uncharacterized protein</fullName>
    </submittedName>
</protein>
<reference evidence="2" key="1">
    <citation type="submission" date="2024-02" db="UniProtKB">
        <authorList>
            <consortium name="WormBaseParasite"/>
        </authorList>
    </citation>
    <scope>IDENTIFICATION</scope>
</reference>
<proteinExistence type="predicted"/>
<evidence type="ECO:0000313" key="1">
    <source>
        <dbReference type="Proteomes" id="UP000035681"/>
    </source>
</evidence>
<evidence type="ECO:0000313" key="2">
    <source>
        <dbReference type="WBParaSite" id="TCONS_00010778.p1"/>
    </source>
</evidence>
<keyword evidence="1" id="KW-1185">Reference proteome</keyword>
<sequence length="167" mass="19623">FLKAGVVLINVIKNQLLKSRYIWYQKYINLVDLFVINKKNGFRLVIGLDDSKKKIFFMKLLNKKCFKKSSIMKIFYHIPLFSCIICSRKVPKCDECKMDKIVSTTLAIKNHHNEYDHLRFIPSNKISTCKKSKISVETSFCSQSIQFLDDDILDHANYLTHPICLFY</sequence>
<dbReference type="AlphaFoldDB" id="A0AAF5DDV5"/>
<dbReference type="Proteomes" id="UP000035681">
    <property type="component" value="Unplaced"/>
</dbReference>
<name>A0AAF5DDV5_STRER</name>
<accession>A0AAF5DDV5</accession>
<dbReference type="WBParaSite" id="TCONS_00010778.p1">
    <property type="protein sequence ID" value="TCONS_00010778.p1"/>
    <property type="gene ID" value="XLOC_004404"/>
</dbReference>
<organism evidence="1 2">
    <name type="scientific">Strongyloides stercoralis</name>
    <name type="common">Threadworm</name>
    <dbReference type="NCBI Taxonomy" id="6248"/>
    <lineage>
        <taxon>Eukaryota</taxon>
        <taxon>Metazoa</taxon>
        <taxon>Ecdysozoa</taxon>
        <taxon>Nematoda</taxon>
        <taxon>Chromadorea</taxon>
        <taxon>Rhabditida</taxon>
        <taxon>Tylenchina</taxon>
        <taxon>Panagrolaimomorpha</taxon>
        <taxon>Strongyloidoidea</taxon>
        <taxon>Strongyloididae</taxon>
        <taxon>Strongyloides</taxon>
    </lineage>
</organism>